<reference evidence="4" key="1">
    <citation type="journal article" date="2019" name="Int. J. Syst. Evol. Microbiol.">
        <title>The Global Catalogue of Microorganisms (GCM) 10K type strain sequencing project: providing services to taxonomists for standard genome sequencing and annotation.</title>
        <authorList>
            <consortium name="The Broad Institute Genomics Platform"/>
            <consortium name="The Broad Institute Genome Sequencing Center for Infectious Disease"/>
            <person name="Wu L."/>
            <person name="Ma J."/>
        </authorList>
    </citation>
    <scope>NUCLEOTIDE SEQUENCE [LARGE SCALE GENOMIC DNA]</scope>
    <source>
        <strain evidence="4">TBRC 4489</strain>
    </source>
</reference>
<protein>
    <submittedName>
        <fullName evidence="3">SDR family NAD(P)-dependent oxidoreductase</fullName>
    </submittedName>
</protein>
<evidence type="ECO:0000256" key="2">
    <source>
        <dbReference type="ARBA" id="ARBA00023002"/>
    </source>
</evidence>
<comment type="caution">
    <text evidence="3">The sequence shown here is derived from an EMBL/GenBank/DDBJ whole genome shotgun (WGS) entry which is preliminary data.</text>
</comment>
<dbReference type="EMBL" id="JBHSBM010000050">
    <property type="protein sequence ID" value="MFC4062598.1"/>
    <property type="molecule type" value="Genomic_DNA"/>
</dbReference>
<dbReference type="InterPro" id="IPR002347">
    <property type="entry name" value="SDR_fam"/>
</dbReference>
<keyword evidence="2" id="KW-0560">Oxidoreductase</keyword>
<sequence>MDSAVDWSVADLGDQTGRTFVVTGSSSGLGAEITRHLAARGGRVIMAVRDTAKGERVRDRLRAADPGADLDVRHLDLLDLRTVRRFADDLRADGVVVDSLVNNGGIGTVPHRLSPEGVESQLATNHLGHYALTGLLLDRMAEGGAVVTVASGLYRMGRLDLDDLAAERRYSPGGAYAASKLANVLFGLELDRRLRAAGSPVRSLVAHPGMARTGLSREAALLPRAVQSALGFFFRLPIGAAVAPILYAATEPAALTGRHIGPGRPRRPRPTFETFTGAAADTALAARLWDRSRLLTGVDPAQPLETGEPLPDDA</sequence>
<name>A0ABV8IEG2_9ACTN</name>
<dbReference type="Gene3D" id="3.40.50.720">
    <property type="entry name" value="NAD(P)-binding Rossmann-like Domain"/>
    <property type="match status" value="1"/>
</dbReference>
<dbReference type="Pfam" id="PF00106">
    <property type="entry name" value="adh_short"/>
    <property type="match status" value="1"/>
</dbReference>
<dbReference type="Proteomes" id="UP001595850">
    <property type="component" value="Unassembled WGS sequence"/>
</dbReference>
<evidence type="ECO:0000256" key="1">
    <source>
        <dbReference type="ARBA" id="ARBA00006484"/>
    </source>
</evidence>
<keyword evidence="4" id="KW-1185">Reference proteome</keyword>
<accession>A0ABV8IEG2</accession>
<evidence type="ECO:0000313" key="4">
    <source>
        <dbReference type="Proteomes" id="UP001595850"/>
    </source>
</evidence>
<evidence type="ECO:0000313" key="3">
    <source>
        <dbReference type="EMBL" id="MFC4062598.1"/>
    </source>
</evidence>
<organism evidence="3 4">
    <name type="scientific">Planomonospora corallina</name>
    <dbReference type="NCBI Taxonomy" id="1806052"/>
    <lineage>
        <taxon>Bacteria</taxon>
        <taxon>Bacillati</taxon>
        <taxon>Actinomycetota</taxon>
        <taxon>Actinomycetes</taxon>
        <taxon>Streptosporangiales</taxon>
        <taxon>Streptosporangiaceae</taxon>
        <taxon>Planomonospora</taxon>
    </lineage>
</organism>
<dbReference type="PRINTS" id="PR00081">
    <property type="entry name" value="GDHRDH"/>
</dbReference>
<gene>
    <name evidence="3" type="ORF">ACFOWE_30230</name>
</gene>
<comment type="similarity">
    <text evidence="1">Belongs to the short-chain dehydrogenases/reductases (SDR) family.</text>
</comment>
<dbReference type="PANTHER" id="PTHR24320:SF148">
    <property type="entry name" value="NAD(P)-BINDING ROSSMANN-FOLD SUPERFAMILY PROTEIN"/>
    <property type="match status" value="1"/>
</dbReference>
<dbReference type="PANTHER" id="PTHR24320">
    <property type="entry name" value="RETINOL DEHYDROGENASE"/>
    <property type="match status" value="1"/>
</dbReference>
<dbReference type="InterPro" id="IPR036291">
    <property type="entry name" value="NAD(P)-bd_dom_sf"/>
</dbReference>
<proteinExistence type="inferred from homology"/>
<dbReference type="RefSeq" id="WP_377293863.1">
    <property type="nucleotide sequence ID" value="NZ_JBHSBM010000050.1"/>
</dbReference>
<dbReference type="SUPFAM" id="SSF51735">
    <property type="entry name" value="NAD(P)-binding Rossmann-fold domains"/>
    <property type="match status" value="1"/>
</dbReference>